<keyword evidence="3" id="KW-1185">Reference proteome</keyword>
<sequence length="93" mass="9488">MMLEGCNAACGAPFCLTSYVTFGKSPVVAQSDRSPCVGRRSNDCDLATCNGGNCPVPAFGIFCCERPGARDASRPFSNDGSNGGTAYGPAAVI</sequence>
<dbReference type="Proteomes" id="UP000256710">
    <property type="component" value="Unassembled WGS sequence"/>
</dbReference>
<comment type="caution">
    <text evidence="2">The sequence shown here is derived from an EMBL/GenBank/DDBJ whole genome shotgun (WGS) entry which is preliminary data.</text>
</comment>
<evidence type="ECO:0000313" key="3">
    <source>
        <dbReference type="Proteomes" id="UP000256710"/>
    </source>
</evidence>
<accession>A0ABY1V5J4</accession>
<protein>
    <submittedName>
        <fullName evidence="2">Uncharacterized protein</fullName>
    </submittedName>
</protein>
<reference evidence="2 3" key="1">
    <citation type="submission" date="2018-01" db="EMBL/GenBank/DDBJ databases">
        <authorList>
            <person name="Clerissi C."/>
        </authorList>
    </citation>
    <scope>NUCLEOTIDE SEQUENCE [LARGE SCALE GENOMIC DNA]</scope>
    <source>
        <strain evidence="2">Cupriavidus taiwanensis STM 6082</strain>
    </source>
</reference>
<proteinExistence type="predicted"/>
<evidence type="ECO:0000313" key="2">
    <source>
        <dbReference type="EMBL" id="SOZ38005.1"/>
    </source>
</evidence>
<gene>
    <name evidence="2" type="ORF">CBM2605_B10222</name>
</gene>
<name>A0ABY1V5J4_9BURK</name>
<organism evidence="2 3">
    <name type="scientific">Cupriavidus neocaledonicus</name>
    <dbReference type="NCBI Taxonomy" id="1040979"/>
    <lineage>
        <taxon>Bacteria</taxon>
        <taxon>Pseudomonadati</taxon>
        <taxon>Pseudomonadota</taxon>
        <taxon>Betaproteobacteria</taxon>
        <taxon>Burkholderiales</taxon>
        <taxon>Burkholderiaceae</taxon>
        <taxon>Cupriavidus</taxon>
    </lineage>
</organism>
<feature type="region of interest" description="Disordered" evidence="1">
    <location>
        <begin position="73"/>
        <end position="93"/>
    </location>
</feature>
<evidence type="ECO:0000256" key="1">
    <source>
        <dbReference type="SAM" id="MobiDB-lite"/>
    </source>
</evidence>
<dbReference type="EMBL" id="OFTC01000032">
    <property type="protein sequence ID" value="SOZ38005.1"/>
    <property type="molecule type" value="Genomic_DNA"/>
</dbReference>